<sequence>MTSRWLLLTLLLYLGAQEGSSGVMDNFGDGLKMAGQMFGINTVSDVANLVAKAFSGKSPVPVANLMGFLQNGYQPPQNNDADGESEREEENVDQSEQQSETENAQEEPPTENSTRRPPPLPSFDSGQMFTNMLRMVGFDTRKLGALALNAIIMIAQAIGSTLMQVTRGGGGTTLDAPDDLYEPNEHRPRSLSMGSPIDWFLQRSDRHSKRLLTDIMDRDLPDHIVDMIEAKEPKGDGPKAGCLKLLMCKSQPIIWGMQDSLKKRLAGEAEEPEETDSYFNTKIFYKYLPKIDDFREHGASCEKKYHEECPKNATSGGFL</sequence>
<organism evidence="3 4">
    <name type="scientific">Drosophila kikkawai</name>
    <name type="common">Fruit fly</name>
    <dbReference type="NCBI Taxonomy" id="30033"/>
    <lineage>
        <taxon>Eukaryota</taxon>
        <taxon>Metazoa</taxon>
        <taxon>Ecdysozoa</taxon>
        <taxon>Arthropoda</taxon>
        <taxon>Hexapoda</taxon>
        <taxon>Insecta</taxon>
        <taxon>Pterygota</taxon>
        <taxon>Neoptera</taxon>
        <taxon>Endopterygota</taxon>
        <taxon>Diptera</taxon>
        <taxon>Brachycera</taxon>
        <taxon>Muscomorpha</taxon>
        <taxon>Ephydroidea</taxon>
        <taxon>Drosophilidae</taxon>
        <taxon>Drosophila</taxon>
        <taxon>Sophophora</taxon>
    </lineage>
</organism>
<feature type="compositionally biased region" description="Acidic residues" evidence="1">
    <location>
        <begin position="81"/>
        <end position="93"/>
    </location>
</feature>
<feature type="signal peptide" evidence="2">
    <location>
        <begin position="1"/>
        <end position="21"/>
    </location>
</feature>
<evidence type="ECO:0000256" key="1">
    <source>
        <dbReference type="SAM" id="MobiDB-lite"/>
    </source>
</evidence>
<name>A0A6P4IGA8_DROKI</name>
<proteinExistence type="predicted"/>
<dbReference type="Proteomes" id="UP001652661">
    <property type="component" value="Chromosome 3L"/>
</dbReference>
<gene>
    <name evidence="4" type="primary">LOC108078564</name>
</gene>
<keyword evidence="2" id="KW-0732">Signal</keyword>
<dbReference type="GeneID" id="108078564"/>
<evidence type="ECO:0000313" key="4">
    <source>
        <dbReference type="RefSeq" id="XP_017027972.2"/>
    </source>
</evidence>
<feature type="region of interest" description="Disordered" evidence="1">
    <location>
        <begin position="68"/>
        <end position="126"/>
    </location>
</feature>
<evidence type="ECO:0000256" key="2">
    <source>
        <dbReference type="SAM" id="SignalP"/>
    </source>
</evidence>
<dbReference type="AlphaFoldDB" id="A0A6P4IGA8"/>
<accession>A0A6P4IGA8</accession>
<keyword evidence="3" id="KW-1185">Reference proteome</keyword>
<protein>
    <submittedName>
        <fullName evidence="4">Uncharacterized protein</fullName>
    </submittedName>
</protein>
<dbReference type="OrthoDB" id="6575720at2759"/>
<reference evidence="4" key="1">
    <citation type="submission" date="2025-08" db="UniProtKB">
        <authorList>
            <consortium name="RefSeq"/>
        </authorList>
    </citation>
    <scope>IDENTIFICATION</scope>
    <source>
        <strain evidence="4">14028-0561.14</strain>
        <tissue evidence="4">Whole fly</tissue>
    </source>
</reference>
<feature type="chain" id="PRO_5046294452" evidence="2">
    <location>
        <begin position="22"/>
        <end position="319"/>
    </location>
</feature>
<feature type="compositionally biased region" description="Polar residues" evidence="1">
    <location>
        <begin position="71"/>
        <end position="80"/>
    </location>
</feature>
<dbReference type="RefSeq" id="XP_017027972.2">
    <property type="nucleotide sequence ID" value="XM_017172483.3"/>
</dbReference>
<evidence type="ECO:0000313" key="3">
    <source>
        <dbReference type="Proteomes" id="UP001652661"/>
    </source>
</evidence>